<protein>
    <submittedName>
        <fullName evidence="3">Uncharacterized protein</fullName>
    </submittedName>
</protein>
<reference evidence="3" key="1">
    <citation type="submission" date="2023-07" db="EMBL/GenBank/DDBJ databases">
        <authorList>
            <consortium name="AG Swart"/>
            <person name="Singh M."/>
            <person name="Singh A."/>
            <person name="Seah K."/>
            <person name="Emmerich C."/>
        </authorList>
    </citation>
    <scope>NUCLEOTIDE SEQUENCE</scope>
    <source>
        <strain evidence="3">DP1</strain>
    </source>
</reference>
<feature type="compositionally biased region" description="Low complexity" evidence="2">
    <location>
        <begin position="673"/>
        <end position="683"/>
    </location>
</feature>
<feature type="compositionally biased region" description="Polar residues" evidence="2">
    <location>
        <begin position="192"/>
        <end position="233"/>
    </location>
</feature>
<evidence type="ECO:0000313" key="4">
    <source>
        <dbReference type="Proteomes" id="UP001295684"/>
    </source>
</evidence>
<dbReference type="PANTHER" id="PTHR34707:SF1">
    <property type="entry name" value="VIMENTIN-TYPE INTERMEDIATE FILAMENT-ASSOCIATED COILED-COIL PROTEIN"/>
    <property type="match status" value="1"/>
</dbReference>
<feature type="region of interest" description="Disordered" evidence="2">
    <location>
        <begin position="119"/>
        <end position="141"/>
    </location>
</feature>
<feature type="region of interest" description="Disordered" evidence="2">
    <location>
        <begin position="624"/>
        <end position="699"/>
    </location>
</feature>
<dbReference type="AlphaFoldDB" id="A0AAD2D5F6"/>
<feature type="region of interest" description="Disordered" evidence="2">
    <location>
        <begin position="536"/>
        <end position="564"/>
    </location>
</feature>
<keyword evidence="4" id="KW-1185">Reference proteome</keyword>
<sequence>MSDYPEYDQYPYEEVDHRFSLHSGTDIRLTNNQMNPESMENVNHEITQEDHGFYHGRPTDAAPSRVPGLKLGNNFVQNYNEREEQIFQNLPETNQNNSSAPGSKSLRDRMDALDEMHPIGTEVDEGSENVEADEREGNGDYIQRQISSDKEGFSDINEDSAQANYYNQIEVERRMDRMNLNPPMNGIAHRPQNLSNSNMNPMQTPSRRGDDSFQNMDDYQSQAPGQYMNESNDPQTDHLIMQYESVLQSVNREFQKLLEKNRQTEEDFSVMRSELEKTQIALEQEQANLATKMNDEKRLQMIQLEKNEVENENKNLRMHLGQRDDEIERLQNRIIQLEHEASQIPSLRAQLDELQNRNHQKESTTREKEESILKTESELRNMERVEGILKAEIEELLEKRKGLEEINQALKNQVCECNITLRQMASQLDSTKRENMALENNIEIFKKSEEQLREENSSLKELVNNIEIERIHFRATCELLQRELSFVKKENASYLASENRILNFAKPKNDVHNYPSQIPEVSPASRSPLSSFQHLLKNNEMGSGPPSRSEPNFGGSFQPPAQENMPTMLGGMNFDHAQQAPSPANNIPSNMGGQMPAGSPSKRKLPMHLASSITFAADEGSDQYYRKNQAPSPSMGQGFNSPQNSVAGIPSIPNLPIAGMPTPKDPRPGGNPGQFPQGVQGPPHLGTGMIPGSQGPPIQLNSQQKFQQIQILENSLLSFQMDKDRLTAELNKIPESHSKSHHQQQRKAELERELYIADKNINTVKLKLRDIKR</sequence>
<keyword evidence="1" id="KW-0175">Coiled coil</keyword>
<evidence type="ECO:0000256" key="1">
    <source>
        <dbReference type="SAM" id="Coils"/>
    </source>
</evidence>
<accession>A0AAD2D5F6</accession>
<gene>
    <name evidence="3" type="ORF">ECRASSUSDP1_LOCUS23310</name>
</gene>
<evidence type="ECO:0000256" key="2">
    <source>
        <dbReference type="SAM" id="MobiDB-lite"/>
    </source>
</evidence>
<dbReference type="GO" id="GO:0045098">
    <property type="term" value="C:type III intermediate filament"/>
    <property type="evidence" value="ECO:0007669"/>
    <property type="project" value="TreeGrafter"/>
</dbReference>
<organism evidence="3 4">
    <name type="scientific">Euplotes crassus</name>
    <dbReference type="NCBI Taxonomy" id="5936"/>
    <lineage>
        <taxon>Eukaryota</taxon>
        <taxon>Sar</taxon>
        <taxon>Alveolata</taxon>
        <taxon>Ciliophora</taxon>
        <taxon>Intramacronucleata</taxon>
        <taxon>Spirotrichea</taxon>
        <taxon>Hypotrichia</taxon>
        <taxon>Euplotida</taxon>
        <taxon>Euplotidae</taxon>
        <taxon>Moneuplotes</taxon>
    </lineage>
</organism>
<dbReference type="EMBL" id="CAMPGE010023973">
    <property type="protein sequence ID" value="CAI2381844.1"/>
    <property type="molecule type" value="Genomic_DNA"/>
</dbReference>
<name>A0AAD2D5F6_EUPCR</name>
<proteinExistence type="predicted"/>
<dbReference type="PANTHER" id="PTHR34707">
    <property type="entry name" value="VIMENTIN-TYPE INTERMEDIATE FILAMENT-ASSOCIATED COILED-COIL PROTEIN"/>
    <property type="match status" value="1"/>
</dbReference>
<dbReference type="Proteomes" id="UP001295684">
    <property type="component" value="Unassembled WGS sequence"/>
</dbReference>
<feature type="compositionally biased region" description="Polar residues" evidence="2">
    <location>
        <begin position="629"/>
        <end position="646"/>
    </location>
</feature>
<feature type="coiled-coil region" evidence="1">
    <location>
        <begin position="240"/>
        <end position="469"/>
    </location>
</feature>
<comment type="caution">
    <text evidence="3">The sequence shown here is derived from an EMBL/GenBank/DDBJ whole genome shotgun (WGS) entry which is preliminary data.</text>
</comment>
<feature type="compositionally biased region" description="Acidic residues" evidence="2">
    <location>
        <begin position="122"/>
        <end position="134"/>
    </location>
</feature>
<feature type="region of interest" description="Disordered" evidence="2">
    <location>
        <begin position="184"/>
        <end position="233"/>
    </location>
</feature>
<evidence type="ECO:0000313" key="3">
    <source>
        <dbReference type="EMBL" id="CAI2381844.1"/>
    </source>
</evidence>